<gene>
    <name evidence="1" type="ORF">CCAX7_30890</name>
</gene>
<dbReference type="Proteomes" id="UP000287394">
    <property type="component" value="Chromosome"/>
</dbReference>
<dbReference type="InterPro" id="IPR045584">
    <property type="entry name" value="Pilin-like"/>
</dbReference>
<dbReference type="OrthoDB" id="241541at2"/>
<evidence type="ECO:0000313" key="1">
    <source>
        <dbReference type="EMBL" id="BDI31038.1"/>
    </source>
</evidence>
<dbReference type="InterPro" id="IPR011453">
    <property type="entry name" value="DUF1559"/>
</dbReference>
<dbReference type="Gene3D" id="3.30.700.10">
    <property type="entry name" value="Glycoprotein, Type 4 Pilin"/>
    <property type="match status" value="1"/>
</dbReference>
<organism evidence="1 2">
    <name type="scientific">Capsulimonas corticalis</name>
    <dbReference type="NCBI Taxonomy" id="2219043"/>
    <lineage>
        <taxon>Bacteria</taxon>
        <taxon>Bacillati</taxon>
        <taxon>Armatimonadota</taxon>
        <taxon>Armatimonadia</taxon>
        <taxon>Capsulimonadales</taxon>
        <taxon>Capsulimonadaceae</taxon>
        <taxon>Capsulimonas</taxon>
    </lineage>
</organism>
<dbReference type="KEGG" id="ccot:CCAX7_30890"/>
<evidence type="ECO:0000313" key="2">
    <source>
        <dbReference type="Proteomes" id="UP000287394"/>
    </source>
</evidence>
<reference evidence="1 2" key="1">
    <citation type="journal article" date="2019" name="Int. J. Syst. Evol. Microbiol.">
        <title>Capsulimonas corticalis gen. nov., sp. nov., an aerobic capsulated bacterium, of a novel bacterial order, Capsulimonadales ord. nov., of the class Armatimonadia of the phylum Armatimonadetes.</title>
        <authorList>
            <person name="Li J."/>
            <person name="Kudo C."/>
            <person name="Tonouchi A."/>
        </authorList>
    </citation>
    <scope>NUCLEOTIDE SEQUENCE [LARGE SCALE GENOMIC DNA]</scope>
    <source>
        <strain evidence="1 2">AX-7</strain>
    </source>
</reference>
<protein>
    <submittedName>
        <fullName evidence="1">Uncharacterized protein</fullName>
    </submittedName>
</protein>
<accession>A0A402CSL4</accession>
<keyword evidence="2" id="KW-1185">Reference proteome</keyword>
<dbReference type="Pfam" id="PF07596">
    <property type="entry name" value="SBP_bac_10"/>
    <property type="match status" value="1"/>
</dbReference>
<name>A0A402CSL4_9BACT</name>
<dbReference type="Pfam" id="PF07963">
    <property type="entry name" value="N_methyl"/>
    <property type="match status" value="1"/>
</dbReference>
<dbReference type="NCBIfam" id="TIGR02532">
    <property type="entry name" value="IV_pilin_GFxxxE"/>
    <property type="match status" value="1"/>
</dbReference>
<dbReference type="InterPro" id="IPR012902">
    <property type="entry name" value="N_methyl_site"/>
</dbReference>
<dbReference type="PROSITE" id="PS00409">
    <property type="entry name" value="PROKAR_NTER_METHYL"/>
    <property type="match status" value="1"/>
</dbReference>
<dbReference type="SUPFAM" id="SSF54523">
    <property type="entry name" value="Pili subunits"/>
    <property type="match status" value="1"/>
</dbReference>
<dbReference type="AlphaFoldDB" id="A0A402CSL4"/>
<dbReference type="PANTHER" id="PTHR30093">
    <property type="entry name" value="GENERAL SECRETION PATHWAY PROTEIN G"/>
    <property type="match status" value="1"/>
</dbReference>
<dbReference type="EMBL" id="AP025739">
    <property type="protein sequence ID" value="BDI31038.1"/>
    <property type="molecule type" value="Genomic_DNA"/>
</dbReference>
<dbReference type="RefSeq" id="WP_119320388.1">
    <property type="nucleotide sequence ID" value="NZ_AP025739.1"/>
</dbReference>
<proteinExistence type="predicted"/>
<sequence length="243" mass="26605">MRKGFTLIELLVVIAIIAILAAILFPVFAKAREKARQTACLSNEKQIGLAIMQYSQDYDELLMPRYTAYNGKNWHFLCQPYVKSYAVLQCPSNPKKDQADTEGIGNVSYSVNTGSNRPFTDLNNPTSPTVSLASLQAPSQTIGVVESTTKYTDFYVDLTWGWAQPTVATDHQGNLFSGHTGFANFLFLDGHAKSMRPLSTLDATDGGAGGTVNMWTLDNTPFSTGPSDASGYTVLNYSQNLYK</sequence>